<reference evidence="1" key="1">
    <citation type="journal article" date="2021" name="Proc. Natl. Acad. Sci. U.S.A.">
        <title>A Catalog of Tens of Thousands of Viruses from Human Metagenomes Reveals Hidden Associations with Chronic Diseases.</title>
        <authorList>
            <person name="Tisza M.J."/>
            <person name="Buck C.B."/>
        </authorList>
    </citation>
    <scope>NUCLEOTIDE SEQUENCE</scope>
    <source>
        <strain evidence="1">CtZSu31</strain>
    </source>
</reference>
<organism evidence="1">
    <name type="scientific">Myoviridae sp. ctZSu31</name>
    <dbReference type="NCBI Taxonomy" id="2826665"/>
    <lineage>
        <taxon>Viruses</taxon>
        <taxon>Duplodnaviria</taxon>
        <taxon>Heunggongvirae</taxon>
        <taxon>Uroviricota</taxon>
        <taxon>Caudoviricetes</taxon>
    </lineage>
</organism>
<name>A0A8S5N3D0_9CAUD</name>
<protein>
    <submittedName>
        <fullName evidence="1">Uncharacterized protein</fullName>
    </submittedName>
</protein>
<sequence>MGRWPRQLVGRWHGTRCVICRIGIEGNLAEIEYKGITKLVPMEDIEIEEEEK</sequence>
<dbReference type="EMBL" id="BK015047">
    <property type="protein sequence ID" value="DAD88778.1"/>
    <property type="molecule type" value="Genomic_DNA"/>
</dbReference>
<evidence type="ECO:0000313" key="1">
    <source>
        <dbReference type="EMBL" id="DAD88778.1"/>
    </source>
</evidence>
<proteinExistence type="predicted"/>
<accession>A0A8S5N3D0</accession>